<dbReference type="Pfam" id="PF07456">
    <property type="entry name" value="Hpre_diP_synt_I"/>
    <property type="match status" value="1"/>
</dbReference>
<evidence type="ECO:0000313" key="2">
    <source>
        <dbReference type="Proteomes" id="UP000620133"/>
    </source>
</evidence>
<reference evidence="1" key="1">
    <citation type="submission" date="2021-01" db="EMBL/GenBank/DDBJ databases">
        <title>Draft genome sequence of Acholeplasmataceae bacterium strain Mahy22.</title>
        <authorList>
            <person name="Watanabe M."/>
            <person name="Kojima H."/>
            <person name="Fukui M."/>
        </authorList>
    </citation>
    <scope>NUCLEOTIDE SEQUENCE</scope>
    <source>
        <strain evidence="1">Mahy22</strain>
    </source>
</reference>
<dbReference type="AlphaFoldDB" id="A0A7U9TI47"/>
<dbReference type="KEGG" id="manr:MPAN_002010"/>
<dbReference type="Gene3D" id="1.10.1760.20">
    <property type="match status" value="1"/>
</dbReference>
<protein>
    <submittedName>
        <fullName evidence="1">Heptaprenyl diphosphate synthase subunit I</fullName>
    </submittedName>
</protein>
<accession>A0A7U9TI47</accession>
<proteinExistence type="predicted"/>
<dbReference type="Proteomes" id="UP000620133">
    <property type="component" value="Chromosome"/>
</dbReference>
<dbReference type="PIRSF" id="PIRSF027391">
    <property type="entry name" value="Hpre_diP_synt_I"/>
    <property type="match status" value="1"/>
</dbReference>
<organism evidence="1 2">
    <name type="scientific">Mariniplasma anaerobium</name>
    <dbReference type="NCBI Taxonomy" id="2735436"/>
    <lineage>
        <taxon>Bacteria</taxon>
        <taxon>Bacillati</taxon>
        <taxon>Mycoplasmatota</taxon>
        <taxon>Mollicutes</taxon>
        <taxon>Acholeplasmatales</taxon>
        <taxon>Acholeplasmataceae</taxon>
        <taxon>Mariniplasma</taxon>
    </lineage>
</organism>
<dbReference type="EMBL" id="AP024412">
    <property type="protein sequence ID" value="BCR35308.1"/>
    <property type="molecule type" value="Genomic_DNA"/>
</dbReference>
<evidence type="ECO:0000313" key="1">
    <source>
        <dbReference type="EMBL" id="BCR35308.1"/>
    </source>
</evidence>
<dbReference type="InterPro" id="IPR010898">
    <property type="entry name" value="Hpre_diP_synth_I"/>
</dbReference>
<sequence>MNLISPFNIMKNTRKMILLANFLAIAIVLNLIESALFLSPIPGAKLGFANVITLIILYVYSFKDSSALTLMRVILVGVLSGRLLGPTFYMSISGAAASVIAMGVFKKLNIFSILGVSVIGSVFHVFGQIAAGIFVIGSIAVLYWMPVMLLLSIPAGIITGLIAKKFVALWNVWYHDVT</sequence>
<keyword evidence="2" id="KW-1185">Reference proteome</keyword>
<dbReference type="InterPro" id="IPR014535">
    <property type="entry name" value="Hpre_diP_synt_I"/>
</dbReference>
<gene>
    <name evidence="1" type="ORF">MPAN_002010</name>
</gene>
<dbReference type="RefSeq" id="WP_176239173.1">
    <property type="nucleotide sequence ID" value="NZ_AP024412.1"/>
</dbReference>
<name>A0A7U9TI47_9MOLU</name>